<protein>
    <submittedName>
        <fullName evidence="2">Uncharacterized protein</fullName>
    </submittedName>
</protein>
<gene>
    <name evidence="2" type="ORF">KOF26_16860</name>
</gene>
<dbReference type="Proteomes" id="UP000776276">
    <property type="component" value="Unassembled WGS sequence"/>
</dbReference>
<organism evidence="2 3">
    <name type="scientific">Sphingomonas quercus</name>
    <dbReference type="NCBI Taxonomy" id="2842451"/>
    <lineage>
        <taxon>Bacteria</taxon>
        <taxon>Pseudomonadati</taxon>
        <taxon>Pseudomonadota</taxon>
        <taxon>Alphaproteobacteria</taxon>
        <taxon>Sphingomonadales</taxon>
        <taxon>Sphingomonadaceae</taxon>
        <taxon>Sphingomonas</taxon>
    </lineage>
</organism>
<evidence type="ECO:0000313" key="2">
    <source>
        <dbReference type="EMBL" id="MBU3079530.1"/>
    </source>
</evidence>
<sequence length="108" mass="11473">MTASRDPRSAAGASSPKVAKSGALAEMEKSASAPAKNIGITESSILNGCADMKGAHQISGGEHYRVPDERDIDHHFICINCGSRYVLGCGCACQLRGRPETPRRDDRT</sequence>
<name>A0ABS6BMJ3_9SPHN</name>
<dbReference type="RefSeq" id="WP_216327950.1">
    <property type="nucleotide sequence ID" value="NZ_JAHKRT010000012.1"/>
</dbReference>
<evidence type="ECO:0000313" key="3">
    <source>
        <dbReference type="Proteomes" id="UP000776276"/>
    </source>
</evidence>
<dbReference type="EMBL" id="JAHKRT010000012">
    <property type="protein sequence ID" value="MBU3079530.1"/>
    <property type="molecule type" value="Genomic_DNA"/>
</dbReference>
<feature type="region of interest" description="Disordered" evidence="1">
    <location>
        <begin position="1"/>
        <end position="36"/>
    </location>
</feature>
<keyword evidence="3" id="KW-1185">Reference proteome</keyword>
<evidence type="ECO:0000256" key="1">
    <source>
        <dbReference type="SAM" id="MobiDB-lite"/>
    </source>
</evidence>
<comment type="caution">
    <text evidence="2">The sequence shown here is derived from an EMBL/GenBank/DDBJ whole genome shotgun (WGS) entry which is preliminary data.</text>
</comment>
<reference evidence="2 3" key="1">
    <citation type="submission" date="2021-06" db="EMBL/GenBank/DDBJ databases">
        <title>Sphingomonas sp. XMGL2, whole genome shotgun sequencing project.</title>
        <authorList>
            <person name="Zhao G."/>
            <person name="Shen L."/>
        </authorList>
    </citation>
    <scope>NUCLEOTIDE SEQUENCE [LARGE SCALE GENOMIC DNA]</scope>
    <source>
        <strain evidence="2 3">XMGL2</strain>
    </source>
</reference>
<proteinExistence type="predicted"/>
<accession>A0ABS6BMJ3</accession>